<evidence type="ECO:0008006" key="3">
    <source>
        <dbReference type="Google" id="ProtNLM"/>
    </source>
</evidence>
<evidence type="ECO:0000313" key="1">
    <source>
        <dbReference type="EMBL" id="RAI78049.1"/>
    </source>
</evidence>
<dbReference type="EMBL" id="QLII01000001">
    <property type="protein sequence ID" value="RAI78049.1"/>
    <property type="molecule type" value="Genomic_DNA"/>
</dbReference>
<name>A0A327NUE3_9BACT</name>
<dbReference type="RefSeq" id="WP_111349372.1">
    <property type="nucleotide sequence ID" value="NZ_QLII01000001.1"/>
</dbReference>
<proteinExistence type="predicted"/>
<reference evidence="1 2" key="1">
    <citation type="submission" date="2018-06" db="EMBL/GenBank/DDBJ databases">
        <title>Spirosoma sp. HMF3257 Genome sequencing and assembly.</title>
        <authorList>
            <person name="Kang H."/>
            <person name="Cha I."/>
            <person name="Kim H."/>
            <person name="Kang J."/>
            <person name="Joh K."/>
        </authorList>
    </citation>
    <scope>NUCLEOTIDE SEQUENCE [LARGE SCALE GENOMIC DNA]</scope>
    <source>
        <strain evidence="1 2">HMF3257</strain>
    </source>
</reference>
<protein>
    <recommendedName>
        <fullName evidence="3">DUF4890 domain-containing protein</fullName>
    </recommendedName>
</protein>
<organism evidence="1 2">
    <name type="scientific">Spirosoma telluris</name>
    <dbReference type="NCBI Taxonomy" id="2183553"/>
    <lineage>
        <taxon>Bacteria</taxon>
        <taxon>Pseudomonadati</taxon>
        <taxon>Bacteroidota</taxon>
        <taxon>Cytophagia</taxon>
        <taxon>Cytophagales</taxon>
        <taxon>Cytophagaceae</taxon>
        <taxon>Spirosoma</taxon>
    </lineage>
</organism>
<keyword evidence="2" id="KW-1185">Reference proteome</keyword>
<accession>A0A327NUE3</accession>
<gene>
    <name evidence="1" type="ORF">HMF3257_35255</name>
</gene>
<dbReference type="OrthoDB" id="5569165at2"/>
<sequence length="127" mass="14557">MKNNLITLILSIPLILISIGSFAQRGDQLGTPEERATRQTARMKEALKLSPEQETSVADINLKYAKQMQSVMETGGRNLKTARAAKSIMKSKDKELKEVLDKDQFNQYLTIKEEMMSKLKERRRQRS</sequence>
<comment type="caution">
    <text evidence="1">The sequence shown here is derived from an EMBL/GenBank/DDBJ whole genome shotgun (WGS) entry which is preliminary data.</text>
</comment>
<dbReference type="Proteomes" id="UP000249016">
    <property type="component" value="Unassembled WGS sequence"/>
</dbReference>
<dbReference type="AlphaFoldDB" id="A0A327NUE3"/>
<evidence type="ECO:0000313" key="2">
    <source>
        <dbReference type="Proteomes" id="UP000249016"/>
    </source>
</evidence>